<feature type="region of interest" description="Disordered" evidence="1">
    <location>
        <begin position="1"/>
        <end position="52"/>
    </location>
</feature>
<organism evidence="2 3">
    <name type="scientific">Cryobacterium suzukii</name>
    <dbReference type="NCBI Taxonomy" id="1259198"/>
    <lineage>
        <taxon>Bacteria</taxon>
        <taxon>Bacillati</taxon>
        <taxon>Actinomycetota</taxon>
        <taxon>Actinomycetes</taxon>
        <taxon>Micrococcales</taxon>
        <taxon>Microbacteriaceae</taxon>
        <taxon>Cryobacterium</taxon>
    </lineage>
</organism>
<protein>
    <submittedName>
        <fullName evidence="2">Uncharacterized protein</fullName>
    </submittedName>
</protein>
<proteinExistence type="predicted"/>
<dbReference type="Proteomes" id="UP000298170">
    <property type="component" value="Unassembled WGS sequence"/>
</dbReference>
<gene>
    <name evidence="2" type="ORF">E3T39_00430</name>
</gene>
<feature type="compositionally biased region" description="Basic and acidic residues" evidence="1">
    <location>
        <begin position="9"/>
        <end position="52"/>
    </location>
</feature>
<reference evidence="2 3" key="1">
    <citation type="submission" date="2019-03" db="EMBL/GenBank/DDBJ databases">
        <title>Genomics of glacier-inhabiting Cryobacterium strains.</title>
        <authorList>
            <person name="Liu Q."/>
            <person name="Xin Y.-H."/>
        </authorList>
    </citation>
    <scope>NUCLEOTIDE SEQUENCE [LARGE SCALE GENOMIC DNA]</scope>
    <source>
        <strain evidence="2 3">Sr39</strain>
    </source>
</reference>
<comment type="caution">
    <text evidence="2">The sequence shown here is derived from an EMBL/GenBank/DDBJ whole genome shotgun (WGS) entry which is preliminary data.</text>
</comment>
<dbReference type="EMBL" id="SOHJ01000001">
    <property type="protein sequence ID" value="TFD63212.1"/>
    <property type="molecule type" value="Genomic_DNA"/>
</dbReference>
<keyword evidence="3" id="KW-1185">Reference proteome</keyword>
<feature type="region of interest" description="Disordered" evidence="1">
    <location>
        <begin position="57"/>
        <end position="76"/>
    </location>
</feature>
<sequence length="76" mass="8420">MGWQESTPDPDKESAGEEKQRKDPNDDRDGDRPSGCENENQRKGFEADERGCPDVHGGGEVIKLPPGTCQKFLYSP</sequence>
<accession>A0A4R9AK89</accession>
<dbReference type="AlphaFoldDB" id="A0A4R9AK89"/>
<name>A0A4R9AK89_9MICO</name>
<evidence type="ECO:0000313" key="3">
    <source>
        <dbReference type="Proteomes" id="UP000298170"/>
    </source>
</evidence>
<dbReference type="RefSeq" id="WP_134512805.1">
    <property type="nucleotide sequence ID" value="NZ_SOHJ01000001.1"/>
</dbReference>
<evidence type="ECO:0000313" key="2">
    <source>
        <dbReference type="EMBL" id="TFD63212.1"/>
    </source>
</evidence>
<evidence type="ECO:0000256" key="1">
    <source>
        <dbReference type="SAM" id="MobiDB-lite"/>
    </source>
</evidence>